<feature type="transmembrane region" description="Helical" evidence="1">
    <location>
        <begin position="58"/>
        <end position="78"/>
    </location>
</feature>
<keyword evidence="3" id="KW-1185">Reference proteome</keyword>
<evidence type="ECO:0000313" key="3">
    <source>
        <dbReference type="Proteomes" id="UP001501594"/>
    </source>
</evidence>
<gene>
    <name evidence="2" type="ORF">GCM10022256_25440</name>
</gene>
<feature type="transmembrane region" description="Helical" evidence="1">
    <location>
        <begin position="405"/>
        <end position="429"/>
    </location>
</feature>
<evidence type="ECO:0008006" key="4">
    <source>
        <dbReference type="Google" id="ProtNLM"/>
    </source>
</evidence>
<protein>
    <recommendedName>
        <fullName evidence="4">ABC-2 type transport system permease protein</fullName>
    </recommendedName>
</protein>
<comment type="caution">
    <text evidence="2">The sequence shown here is derived from an EMBL/GenBank/DDBJ whole genome shotgun (WGS) entry which is preliminary data.</text>
</comment>
<name>A0ABP8E3V0_9MICO</name>
<feature type="transmembrane region" description="Helical" evidence="1">
    <location>
        <begin position="170"/>
        <end position="190"/>
    </location>
</feature>
<sequence length="521" mass="53914">MVAQLLRLRIVGIGNRLRFGLRPAFWTVVILLVALVASLVVAALASQLRFAPLGEVEALTTGAGSLLLVAFFVAPFAASRPAWSDPRRLFGYGVSTDRAAAGLALGGAIGLPALALVILATGYVRSWSEGTGIAWLAVVSSVLAGVTALLLALVASTLSAMSTTRRSRDLLVAGGIVLAILLVPLVVDLVRVLLPGGYPGSSFWTSALGWTPFGAALALPAHAATGDTGRVIGGLVVALASIGLLWWAWRSLVERALHSTPAPAVSGERVGLGWFDFTLGTPTGAVAARSLTYWARDARYRWSLVILPFLPLLVVPLGIAGIDWSMLALVPVPLMCLLLGFLPHNDVSYDNTALWLHIATNTGGLPDRVGRIAPPLVIGIPLSVVGSLVAVWLHGDFGAFGAEFGVSFALLLSGLGLSSILSAALPYAAVRPGDDPFQQPQTTGSAPGWSQSIMFGGAVLLSAPTGWLAVMAAIDGRVGLTALALLTGLATGVVVLVAGILIGSRIFAHRAPELLAFALRS</sequence>
<accession>A0ABP8E3V0</accession>
<feature type="transmembrane region" description="Helical" evidence="1">
    <location>
        <begin position="300"/>
        <end position="319"/>
    </location>
</feature>
<dbReference type="EMBL" id="BAABAU010000003">
    <property type="protein sequence ID" value="GAA4266932.1"/>
    <property type="molecule type" value="Genomic_DNA"/>
</dbReference>
<reference evidence="3" key="1">
    <citation type="journal article" date="2019" name="Int. J. Syst. Evol. Microbiol.">
        <title>The Global Catalogue of Microorganisms (GCM) 10K type strain sequencing project: providing services to taxonomists for standard genome sequencing and annotation.</title>
        <authorList>
            <consortium name="The Broad Institute Genomics Platform"/>
            <consortium name="The Broad Institute Genome Sequencing Center for Infectious Disease"/>
            <person name="Wu L."/>
            <person name="Ma J."/>
        </authorList>
    </citation>
    <scope>NUCLEOTIDE SEQUENCE [LARGE SCALE GENOMIC DNA]</scope>
    <source>
        <strain evidence="3">JCM 17442</strain>
    </source>
</reference>
<feature type="transmembrane region" description="Helical" evidence="1">
    <location>
        <begin position="231"/>
        <end position="249"/>
    </location>
</feature>
<feature type="transmembrane region" description="Helical" evidence="1">
    <location>
        <begin position="482"/>
        <end position="507"/>
    </location>
</feature>
<organism evidence="2 3">
    <name type="scientific">Frondihabitans peucedani</name>
    <dbReference type="NCBI Taxonomy" id="598626"/>
    <lineage>
        <taxon>Bacteria</taxon>
        <taxon>Bacillati</taxon>
        <taxon>Actinomycetota</taxon>
        <taxon>Actinomycetes</taxon>
        <taxon>Micrococcales</taxon>
        <taxon>Microbacteriaceae</taxon>
        <taxon>Frondihabitans</taxon>
    </lineage>
</organism>
<feature type="transmembrane region" description="Helical" evidence="1">
    <location>
        <begin position="372"/>
        <end position="393"/>
    </location>
</feature>
<feature type="transmembrane region" description="Helical" evidence="1">
    <location>
        <begin position="449"/>
        <end position="470"/>
    </location>
</feature>
<keyword evidence="1" id="KW-0812">Transmembrane</keyword>
<dbReference type="Proteomes" id="UP001501594">
    <property type="component" value="Unassembled WGS sequence"/>
</dbReference>
<feature type="transmembrane region" description="Helical" evidence="1">
    <location>
        <begin position="24"/>
        <end position="46"/>
    </location>
</feature>
<evidence type="ECO:0000313" key="2">
    <source>
        <dbReference type="EMBL" id="GAA4266932.1"/>
    </source>
</evidence>
<keyword evidence="1" id="KW-1133">Transmembrane helix</keyword>
<evidence type="ECO:0000256" key="1">
    <source>
        <dbReference type="SAM" id="Phobius"/>
    </source>
</evidence>
<feature type="transmembrane region" description="Helical" evidence="1">
    <location>
        <begin position="133"/>
        <end position="158"/>
    </location>
</feature>
<proteinExistence type="predicted"/>
<keyword evidence="1" id="KW-0472">Membrane</keyword>
<dbReference type="RefSeq" id="WP_344796750.1">
    <property type="nucleotide sequence ID" value="NZ_BAABAU010000003.1"/>
</dbReference>
<feature type="transmembrane region" description="Helical" evidence="1">
    <location>
        <begin position="99"/>
        <end position="121"/>
    </location>
</feature>
<feature type="transmembrane region" description="Helical" evidence="1">
    <location>
        <begin position="202"/>
        <end position="219"/>
    </location>
</feature>